<keyword evidence="4" id="KW-1185">Reference proteome</keyword>
<name>A0A931MMD3_9SPHN</name>
<dbReference type="EMBL" id="JADZGI010000002">
    <property type="protein sequence ID" value="MBH0114011.1"/>
    <property type="molecule type" value="Genomic_DNA"/>
</dbReference>
<keyword evidence="1" id="KW-1133">Transmembrane helix</keyword>
<dbReference type="Pfam" id="PF07811">
    <property type="entry name" value="TadE"/>
    <property type="match status" value="1"/>
</dbReference>
<reference evidence="3" key="1">
    <citation type="submission" date="2020-11" db="EMBL/GenBank/DDBJ databases">
        <title>Novosphingobium aureum sp. nov., a marine bacterium isolated from sediment of a salt flat.</title>
        <authorList>
            <person name="Yoo Y."/>
            <person name="Kim J.-J."/>
        </authorList>
    </citation>
    <scope>NUCLEOTIDE SEQUENCE</scope>
    <source>
        <strain evidence="3">YJ-S2-02</strain>
    </source>
</reference>
<accession>A0A931MMD3</accession>
<protein>
    <submittedName>
        <fullName evidence="3">Pilus assembly protein</fullName>
    </submittedName>
</protein>
<proteinExistence type="predicted"/>
<keyword evidence="1" id="KW-0472">Membrane</keyword>
<dbReference type="Proteomes" id="UP000617634">
    <property type="component" value="Unassembled WGS sequence"/>
</dbReference>
<keyword evidence="1" id="KW-0812">Transmembrane</keyword>
<dbReference type="RefSeq" id="WP_197165025.1">
    <property type="nucleotide sequence ID" value="NZ_JADZGI010000002.1"/>
</dbReference>
<comment type="caution">
    <text evidence="3">The sequence shown here is derived from an EMBL/GenBank/DDBJ whole genome shotgun (WGS) entry which is preliminary data.</text>
</comment>
<dbReference type="InterPro" id="IPR012495">
    <property type="entry name" value="TadE-like_dom"/>
</dbReference>
<evidence type="ECO:0000313" key="4">
    <source>
        <dbReference type="Proteomes" id="UP000617634"/>
    </source>
</evidence>
<evidence type="ECO:0000256" key="1">
    <source>
        <dbReference type="SAM" id="Phobius"/>
    </source>
</evidence>
<dbReference type="AlphaFoldDB" id="A0A931MMD3"/>
<sequence length="162" mass="17958">MRLAGLLHVLRTLRKDRRGASVIELGLVLPVLLLVLVGMVEVSRFVVARIDVEQAAQRTTDFALAKRPQSPDTSYIVAEAARAGNVDASLVDAQLFLECDGVRQDNFDGYCGATEESARYVYVSIKRPMQMQFDWSVLTNMFGSEVMSSTITLEGDSLERIQ</sequence>
<evidence type="ECO:0000313" key="3">
    <source>
        <dbReference type="EMBL" id="MBH0114011.1"/>
    </source>
</evidence>
<evidence type="ECO:0000259" key="2">
    <source>
        <dbReference type="Pfam" id="PF07811"/>
    </source>
</evidence>
<organism evidence="3 4">
    <name type="scientific">Novosphingobium aureum</name>
    <dbReference type="NCBI Taxonomy" id="2792964"/>
    <lineage>
        <taxon>Bacteria</taxon>
        <taxon>Pseudomonadati</taxon>
        <taxon>Pseudomonadota</taxon>
        <taxon>Alphaproteobacteria</taxon>
        <taxon>Sphingomonadales</taxon>
        <taxon>Sphingomonadaceae</taxon>
        <taxon>Novosphingobium</taxon>
    </lineage>
</organism>
<feature type="domain" description="TadE-like" evidence="2">
    <location>
        <begin position="19"/>
        <end position="58"/>
    </location>
</feature>
<feature type="transmembrane region" description="Helical" evidence="1">
    <location>
        <begin position="21"/>
        <end position="40"/>
    </location>
</feature>
<gene>
    <name evidence="3" type="ORF">I5E68_13770</name>
</gene>